<evidence type="ECO:0000259" key="1">
    <source>
        <dbReference type="Pfam" id="PF14261"/>
    </source>
</evidence>
<dbReference type="PANTHER" id="PTHR41317:SF1">
    <property type="entry name" value="PD-(D_E)XK NUCLEASE FAMILY TRANSPOSASE"/>
    <property type="match status" value="1"/>
</dbReference>
<dbReference type="NCBIfam" id="TIGR01784">
    <property type="entry name" value="T_den_put_tspse"/>
    <property type="match status" value="1"/>
</dbReference>
<comment type="caution">
    <text evidence="2">The sequence shown here is derived from an EMBL/GenBank/DDBJ whole genome shotgun (WGS) entry which is preliminary data.</text>
</comment>
<gene>
    <name evidence="2" type="ORF">IXB50_18190</name>
</gene>
<keyword evidence="3" id="KW-1185">Reference proteome</keyword>
<reference evidence="2" key="2">
    <citation type="journal article" date="2021" name="Mar. Drugs">
        <title>Genome Reduction and Secondary Metabolism of the Marine Sponge-Associated Cyanobacterium Leptothoe.</title>
        <authorList>
            <person name="Konstantinou D."/>
            <person name="Popin R.V."/>
            <person name="Fewer D.P."/>
            <person name="Sivonen K."/>
            <person name="Gkelis S."/>
        </authorList>
    </citation>
    <scope>NUCLEOTIDE SEQUENCE</scope>
    <source>
        <strain evidence="2">TAU-MAC 1115</strain>
    </source>
</reference>
<dbReference type="Pfam" id="PF12784">
    <property type="entry name" value="PDDEXK_2"/>
    <property type="match status" value="1"/>
</dbReference>
<feature type="domain" description="DUF4351" evidence="1">
    <location>
        <begin position="262"/>
        <end position="322"/>
    </location>
</feature>
<dbReference type="AlphaFoldDB" id="A0A947DJ36"/>
<dbReference type="PANTHER" id="PTHR41317">
    <property type="entry name" value="PD-(D_E)XK NUCLEASE FAMILY TRANSPOSASE"/>
    <property type="match status" value="1"/>
</dbReference>
<sequence>MVFSLPDKYIDLLTDFGFKRVFGTEPNKALLVDFLNTLLPEYHQIQDVSFKNSEFLGGTLEDRKAIFDIYCQTDTGEKFIVEMQKAKQNFFKDRSVYYSTFPIQEQSRKGTWDFNLTAVYTVGVLDFVFDDHKADPDLLHVVELKNQRCEVFYDKLKFIYIELPKFTKTLDELENHFEKWLFLFKHLAQFDDPPAPLQEDVFNQLFEVAEIANFSPAEQDSYQASLKYYRDMHNVVNTSWQEGKKEGLAEGLTRGREEGREEERSFTLQRQRSLLLRQLSRKLGDIPEEIQTQVNQLSLKTLDVLGESLFDFDDIEALKNWLNEY</sequence>
<dbReference type="InterPro" id="IPR010106">
    <property type="entry name" value="RpnA"/>
</dbReference>
<dbReference type="EMBL" id="JADOES010000044">
    <property type="protein sequence ID" value="MBT9317355.1"/>
    <property type="molecule type" value="Genomic_DNA"/>
</dbReference>
<proteinExistence type="predicted"/>
<reference evidence="2" key="1">
    <citation type="submission" date="2020-11" db="EMBL/GenBank/DDBJ databases">
        <authorList>
            <person name="Konstantinou D."/>
            <person name="Gkelis S."/>
            <person name="Popin R."/>
            <person name="Fewer D."/>
            <person name="Sivonen K."/>
        </authorList>
    </citation>
    <scope>NUCLEOTIDE SEQUENCE</scope>
    <source>
        <strain evidence="2">TAU-MAC 1115</strain>
    </source>
</reference>
<organism evidence="2 3">
    <name type="scientific">Leptothoe spongobia TAU-MAC 1115</name>
    <dbReference type="NCBI Taxonomy" id="1967444"/>
    <lineage>
        <taxon>Bacteria</taxon>
        <taxon>Bacillati</taxon>
        <taxon>Cyanobacteriota</taxon>
        <taxon>Cyanophyceae</taxon>
        <taxon>Nodosilineales</taxon>
        <taxon>Cymatolegaceae</taxon>
        <taxon>Leptothoe</taxon>
        <taxon>Leptothoe spongobia</taxon>
    </lineage>
</organism>
<protein>
    <submittedName>
        <fullName evidence="2">Rpn family recombination-promoting nuclease/putative transposase</fullName>
    </submittedName>
</protein>
<dbReference type="RefSeq" id="WP_215610420.1">
    <property type="nucleotide sequence ID" value="NZ_JADOES010000044.1"/>
</dbReference>
<dbReference type="Proteomes" id="UP000717364">
    <property type="component" value="Unassembled WGS sequence"/>
</dbReference>
<evidence type="ECO:0000313" key="2">
    <source>
        <dbReference type="EMBL" id="MBT9317355.1"/>
    </source>
</evidence>
<dbReference type="Pfam" id="PF14261">
    <property type="entry name" value="DUF4351"/>
    <property type="match status" value="1"/>
</dbReference>
<dbReference type="InterPro" id="IPR025587">
    <property type="entry name" value="DUF4351"/>
</dbReference>
<accession>A0A947DJ36</accession>
<name>A0A947DJ36_9CYAN</name>
<evidence type="ECO:0000313" key="3">
    <source>
        <dbReference type="Proteomes" id="UP000717364"/>
    </source>
</evidence>